<dbReference type="InterPro" id="IPR018234">
    <property type="entry name" value="GTP_CycHdrlase_I_CS"/>
</dbReference>
<comment type="pathway">
    <text evidence="2 5">Cofactor biosynthesis; 7,8-dihydroneopterin triphosphate biosynthesis; 7,8-dihydroneopterin triphosphate from GTP: step 1/1.</text>
</comment>
<evidence type="ECO:0000313" key="8">
    <source>
        <dbReference type="EMBL" id="QBI19277.1"/>
    </source>
</evidence>
<organism evidence="8 9">
    <name type="scientific">Egibacter rhizosphaerae</name>
    <dbReference type="NCBI Taxonomy" id="1670831"/>
    <lineage>
        <taxon>Bacteria</taxon>
        <taxon>Bacillati</taxon>
        <taxon>Actinomycetota</taxon>
        <taxon>Nitriliruptoria</taxon>
        <taxon>Egibacterales</taxon>
        <taxon>Egibacteraceae</taxon>
        <taxon>Egibacter</taxon>
    </lineage>
</organism>
<dbReference type="GO" id="GO:0006729">
    <property type="term" value="P:tetrahydrobiopterin biosynthetic process"/>
    <property type="evidence" value="ECO:0007669"/>
    <property type="project" value="TreeGrafter"/>
</dbReference>
<dbReference type="AlphaFoldDB" id="A0A411YDQ4"/>
<dbReference type="GO" id="GO:0008270">
    <property type="term" value="F:zinc ion binding"/>
    <property type="evidence" value="ECO:0007669"/>
    <property type="project" value="UniProtKB-UniRule"/>
</dbReference>
<dbReference type="PROSITE" id="PS00859">
    <property type="entry name" value="GTP_CYCLOHYDROL_1_1"/>
    <property type="match status" value="1"/>
</dbReference>
<gene>
    <name evidence="5 8" type="primary">folE</name>
    <name evidence="8" type="ORF">ER308_06795</name>
</gene>
<keyword evidence="5" id="KW-0862">Zinc</keyword>
<dbReference type="FunFam" id="3.30.1130.10:FF:000001">
    <property type="entry name" value="GTP cyclohydrolase 1"/>
    <property type="match status" value="1"/>
</dbReference>
<dbReference type="Proteomes" id="UP000291469">
    <property type="component" value="Chromosome"/>
</dbReference>
<dbReference type="InterPro" id="IPR043133">
    <property type="entry name" value="GTP-CH-I_C/QueF"/>
</dbReference>
<dbReference type="GO" id="GO:0006730">
    <property type="term" value="P:one-carbon metabolic process"/>
    <property type="evidence" value="ECO:0007669"/>
    <property type="project" value="UniProtKB-UniRule"/>
</dbReference>
<dbReference type="EC" id="3.5.4.16" evidence="5"/>
<comment type="subunit">
    <text evidence="5">Homopolymer.</text>
</comment>
<dbReference type="Gene3D" id="1.10.286.10">
    <property type="match status" value="1"/>
</dbReference>
<keyword evidence="4 5" id="KW-0378">Hydrolase</keyword>
<keyword evidence="5" id="KW-0479">Metal-binding</keyword>
<dbReference type="Gene3D" id="3.30.1130.10">
    <property type="match status" value="1"/>
</dbReference>
<dbReference type="OrthoDB" id="9801207at2"/>
<dbReference type="SUPFAM" id="SSF55620">
    <property type="entry name" value="Tetrahydrobiopterin biosynthesis enzymes-like"/>
    <property type="match status" value="1"/>
</dbReference>
<name>A0A411YDQ4_9ACTN</name>
<evidence type="ECO:0000256" key="2">
    <source>
        <dbReference type="ARBA" id="ARBA00005080"/>
    </source>
</evidence>
<dbReference type="PANTHER" id="PTHR11109:SF7">
    <property type="entry name" value="GTP CYCLOHYDROLASE 1"/>
    <property type="match status" value="1"/>
</dbReference>
<dbReference type="InterPro" id="IPR043134">
    <property type="entry name" value="GTP-CH-I_N"/>
</dbReference>
<dbReference type="Pfam" id="PF01227">
    <property type="entry name" value="GTP_cyclohydroI"/>
    <property type="match status" value="1"/>
</dbReference>
<evidence type="ECO:0000256" key="6">
    <source>
        <dbReference type="SAM" id="MobiDB-lite"/>
    </source>
</evidence>
<dbReference type="GO" id="GO:0046654">
    <property type="term" value="P:tetrahydrofolate biosynthetic process"/>
    <property type="evidence" value="ECO:0007669"/>
    <property type="project" value="UniProtKB-UniRule"/>
</dbReference>
<dbReference type="InterPro" id="IPR020602">
    <property type="entry name" value="GTP_CycHdrlase_I_dom"/>
</dbReference>
<dbReference type="InterPro" id="IPR001474">
    <property type="entry name" value="GTP_CycHdrlase_I"/>
</dbReference>
<evidence type="ECO:0000256" key="5">
    <source>
        <dbReference type="HAMAP-Rule" id="MF_00223"/>
    </source>
</evidence>
<evidence type="ECO:0000313" key="9">
    <source>
        <dbReference type="Proteomes" id="UP000291469"/>
    </source>
</evidence>
<dbReference type="GO" id="GO:0005525">
    <property type="term" value="F:GTP binding"/>
    <property type="evidence" value="ECO:0007669"/>
    <property type="project" value="UniProtKB-KW"/>
</dbReference>
<dbReference type="NCBIfam" id="NF006826">
    <property type="entry name" value="PRK09347.1-3"/>
    <property type="match status" value="1"/>
</dbReference>
<keyword evidence="5" id="KW-0342">GTP-binding</keyword>
<accession>A0A411YDQ4</accession>
<evidence type="ECO:0000256" key="4">
    <source>
        <dbReference type="ARBA" id="ARBA00022801"/>
    </source>
</evidence>
<dbReference type="HAMAP" id="MF_00223">
    <property type="entry name" value="FolE"/>
    <property type="match status" value="1"/>
</dbReference>
<comment type="similarity">
    <text evidence="5">Belongs to the GTP cyclohydrolase I family.</text>
</comment>
<dbReference type="RefSeq" id="WP_131154274.1">
    <property type="nucleotide sequence ID" value="NZ_CP036402.1"/>
</dbReference>
<dbReference type="KEGG" id="erz:ER308_06795"/>
<comment type="catalytic activity">
    <reaction evidence="1 5">
        <text>GTP + H2O = 7,8-dihydroneopterin 3'-triphosphate + formate + H(+)</text>
        <dbReference type="Rhea" id="RHEA:17473"/>
        <dbReference type="ChEBI" id="CHEBI:15377"/>
        <dbReference type="ChEBI" id="CHEBI:15378"/>
        <dbReference type="ChEBI" id="CHEBI:15740"/>
        <dbReference type="ChEBI" id="CHEBI:37565"/>
        <dbReference type="ChEBI" id="CHEBI:58462"/>
        <dbReference type="EC" id="3.5.4.16"/>
    </reaction>
</comment>
<sequence>MSDVTTGGAPEGNGAGADGPGSSHEPVRTLTGVPPGRPFDHERIARGVREIFAGLGLDDDDPRLAETPERVARMYDEIFAGLLVEPAEVLDVVFEEGHDELVLIKDIPFASTCEHHLVPFVGRAHVGYIPNERGQVTGLSKLGRLVDLVAKRPSLQERITTTVADTLDRVLEPRGVLVIVEAEHLCMSMRGIRKPGAMTVTSAVRGIIREDAATRAEAMSLALGSNNRSMH</sequence>
<keyword evidence="5" id="KW-0547">Nucleotide-binding</keyword>
<dbReference type="UniPathway" id="UPA00848">
    <property type="reaction ID" value="UER00151"/>
</dbReference>
<feature type="binding site" evidence="5">
    <location>
        <position position="113"/>
    </location>
    <ligand>
        <name>Zn(2+)</name>
        <dbReference type="ChEBI" id="CHEBI:29105"/>
    </ligand>
</feature>
<protein>
    <recommendedName>
        <fullName evidence="5">GTP cyclohydrolase 1</fullName>
        <ecNumber evidence="5">3.5.4.16</ecNumber>
    </recommendedName>
    <alternativeName>
        <fullName evidence="5">GTP cyclohydrolase I</fullName>
        <shortName evidence="5">GTP-CH-I</shortName>
    </alternativeName>
</protein>
<dbReference type="GO" id="GO:0005737">
    <property type="term" value="C:cytoplasm"/>
    <property type="evidence" value="ECO:0007669"/>
    <property type="project" value="TreeGrafter"/>
</dbReference>
<evidence type="ECO:0000256" key="1">
    <source>
        <dbReference type="ARBA" id="ARBA00001052"/>
    </source>
</evidence>
<feature type="compositionally biased region" description="Gly residues" evidence="6">
    <location>
        <begin position="9"/>
        <end position="19"/>
    </location>
</feature>
<feature type="binding site" evidence="5">
    <location>
        <position position="116"/>
    </location>
    <ligand>
        <name>Zn(2+)</name>
        <dbReference type="ChEBI" id="CHEBI:29105"/>
    </ligand>
</feature>
<feature type="region of interest" description="Disordered" evidence="6">
    <location>
        <begin position="1"/>
        <end position="39"/>
    </location>
</feature>
<evidence type="ECO:0000256" key="3">
    <source>
        <dbReference type="ARBA" id="ARBA00022563"/>
    </source>
</evidence>
<feature type="domain" description="GTP cyclohydrolase I" evidence="7">
    <location>
        <begin position="45"/>
        <end position="221"/>
    </location>
</feature>
<proteinExistence type="inferred from homology"/>
<feature type="binding site" evidence="5">
    <location>
        <position position="186"/>
    </location>
    <ligand>
        <name>Zn(2+)</name>
        <dbReference type="ChEBI" id="CHEBI:29105"/>
    </ligand>
</feature>
<dbReference type="GO" id="GO:0003934">
    <property type="term" value="F:GTP cyclohydrolase I activity"/>
    <property type="evidence" value="ECO:0007669"/>
    <property type="project" value="UniProtKB-UniRule"/>
</dbReference>
<evidence type="ECO:0000259" key="7">
    <source>
        <dbReference type="Pfam" id="PF01227"/>
    </source>
</evidence>
<dbReference type="PANTHER" id="PTHR11109">
    <property type="entry name" value="GTP CYCLOHYDROLASE I"/>
    <property type="match status" value="1"/>
</dbReference>
<keyword evidence="9" id="KW-1185">Reference proteome</keyword>
<dbReference type="NCBIfam" id="TIGR00063">
    <property type="entry name" value="folE"/>
    <property type="match status" value="1"/>
</dbReference>
<reference evidence="8 9" key="1">
    <citation type="submission" date="2019-01" db="EMBL/GenBank/DDBJ databases">
        <title>Egibacter rhizosphaerae EGI 80759T.</title>
        <authorList>
            <person name="Chen D.-D."/>
            <person name="Tian Y."/>
            <person name="Jiao J.-Y."/>
            <person name="Zhang X.-T."/>
            <person name="Zhang Y.-G."/>
            <person name="Zhang Y."/>
            <person name="Xiao M."/>
            <person name="Shu W.-S."/>
            <person name="Li W.-J."/>
        </authorList>
    </citation>
    <scope>NUCLEOTIDE SEQUENCE [LARGE SCALE GENOMIC DNA]</scope>
    <source>
        <strain evidence="8 9">EGI 80759</strain>
    </source>
</reference>
<keyword evidence="3 5" id="KW-0554">One-carbon metabolism</keyword>
<dbReference type="NCBIfam" id="NF006825">
    <property type="entry name" value="PRK09347.1-2"/>
    <property type="match status" value="1"/>
</dbReference>
<dbReference type="EMBL" id="CP036402">
    <property type="protein sequence ID" value="QBI19277.1"/>
    <property type="molecule type" value="Genomic_DNA"/>
</dbReference>